<dbReference type="GO" id="GO:0016020">
    <property type="term" value="C:membrane"/>
    <property type="evidence" value="ECO:0007669"/>
    <property type="project" value="UniProtKB-SubCell"/>
</dbReference>
<proteinExistence type="predicted"/>
<evidence type="ECO:0000313" key="7">
    <source>
        <dbReference type="Proteomes" id="UP000005238"/>
    </source>
</evidence>
<evidence type="ECO:0000256" key="5">
    <source>
        <dbReference type="SAM" id="Phobius"/>
    </source>
</evidence>
<dbReference type="Gene3D" id="1.20.1250.20">
    <property type="entry name" value="MFS general substrate transporter like domains"/>
    <property type="match status" value="1"/>
</dbReference>
<keyword evidence="2 5" id="KW-0812">Transmembrane</keyword>
<keyword evidence="7" id="KW-1185">Reference proteome</keyword>
<evidence type="ECO:0000313" key="6">
    <source>
        <dbReference type="EnsemblProtists" id="Phyra76688"/>
    </source>
</evidence>
<keyword evidence="4 5" id="KW-0472">Membrane</keyword>
<organism evidence="6 7">
    <name type="scientific">Phytophthora ramorum</name>
    <name type="common">Sudden oak death agent</name>
    <dbReference type="NCBI Taxonomy" id="164328"/>
    <lineage>
        <taxon>Eukaryota</taxon>
        <taxon>Sar</taxon>
        <taxon>Stramenopiles</taxon>
        <taxon>Oomycota</taxon>
        <taxon>Peronosporomycetes</taxon>
        <taxon>Peronosporales</taxon>
        <taxon>Peronosporaceae</taxon>
        <taxon>Phytophthora</taxon>
    </lineage>
</organism>
<dbReference type="HOGENOM" id="CLU_2215181_0_0_1"/>
<evidence type="ECO:0000256" key="1">
    <source>
        <dbReference type="ARBA" id="ARBA00004370"/>
    </source>
</evidence>
<comment type="subcellular location">
    <subcellularLocation>
        <location evidence="1">Membrane</location>
    </subcellularLocation>
</comment>
<accession>H3GKB9</accession>
<evidence type="ECO:0000256" key="4">
    <source>
        <dbReference type="ARBA" id="ARBA00023136"/>
    </source>
</evidence>
<evidence type="ECO:0008006" key="8">
    <source>
        <dbReference type="Google" id="ProtNLM"/>
    </source>
</evidence>
<evidence type="ECO:0000256" key="2">
    <source>
        <dbReference type="ARBA" id="ARBA00022692"/>
    </source>
</evidence>
<dbReference type="InterPro" id="IPR005828">
    <property type="entry name" value="MFS_sugar_transport-like"/>
</dbReference>
<dbReference type="GO" id="GO:0022857">
    <property type="term" value="F:transmembrane transporter activity"/>
    <property type="evidence" value="ECO:0007669"/>
    <property type="project" value="InterPro"/>
</dbReference>
<dbReference type="InterPro" id="IPR036259">
    <property type="entry name" value="MFS_trans_sf"/>
</dbReference>
<reference evidence="6" key="2">
    <citation type="submission" date="2015-06" db="UniProtKB">
        <authorList>
            <consortium name="EnsemblProtists"/>
        </authorList>
    </citation>
    <scope>IDENTIFICATION</scope>
    <source>
        <strain evidence="6">Pr102</strain>
    </source>
</reference>
<dbReference type="VEuPathDB" id="FungiDB:KRP22_10792"/>
<dbReference type="EMBL" id="DS566016">
    <property type="status" value="NOT_ANNOTATED_CDS"/>
    <property type="molecule type" value="Genomic_DNA"/>
</dbReference>
<reference evidence="7" key="1">
    <citation type="journal article" date="2006" name="Science">
        <title>Phytophthora genome sequences uncover evolutionary origins and mechanisms of pathogenesis.</title>
        <authorList>
            <person name="Tyler B.M."/>
            <person name="Tripathy S."/>
            <person name="Zhang X."/>
            <person name="Dehal P."/>
            <person name="Jiang R.H."/>
            <person name="Aerts A."/>
            <person name="Arredondo F.D."/>
            <person name="Baxter L."/>
            <person name="Bensasson D."/>
            <person name="Beynon J.L."/>
            <person name="Chapman J."/>
            <person name="Damasceno C.M."/>
            <person name="Dorrance A.E."/>
            <person name="Dou D."/>
            <person name="Dickerman A.W."/>
            <person name="Dubchak I.L."/>
            <person name="Garbelotto M."/>
            <person name="Gijzen M."/>
            <person name="Gordon S.G."/>
            <person name="Govers F."/>
            <person name="Grunwald N.J."/>
            <person name="Huang W."/>
            <person name="Ivors K.L."/>
            <person name="Jones R.W."/>
            <person name="Kamoun S."/>
            <person name="Krampis K."/>
            <person name="Lamour K.H."/>
            <person name="Lee M.K."/>
            <person name="McDonald W.H."/>
            <person name="Medina M."/>
            <person name="Meijer H.J."/>
            <person name="Nordberg E.K."/>
            <person name="Maclean D.J."/>
            <person name="Ospina-Giraldo M.D."/>
            <person name="Morris P.F."/>
            <person name="Phuntumart V."/>
            <person name="Putnam N.H."/>
            <person name="Rash S."/>
            <person name="Rose J.K."/>
            <person name="Sakihama Y."/>
            <person name="Salamov A.A."/>
            <person name="Savidor A."/>
            <person name="Scheuring C.F."/>
            <person name="Smith B.M."/>
            <person name="Sobral B.W."/>
            <person name="Terry A."/>
            <person name="Torto-Alalibo T.A."/>
            <person name="Win J."/>
            <person name="Xu Z."/>
            <person name="Zhang H."/>
            <person name="Grigoriev I.V."/>
            <person name="Rokhsar D.S."/>
            <person name="Boore J.L."/>
        </authorList>
    </citation>
    <scope>NUCLEOTIDE SEQUENCE [LARGE SCALE GENOMIC DNA]</scope>
    <source>
        <strain evidence="7">Pr102</strain>
    </source>
</reference>
<name>H3GKB9_PHYRM</name>
<dbReference type="VEuPathDB" id="FungiDB:KRP23_11196"/>
<protein>
    <recommendedName>
        <fullName evidence="8">Major facilitator superfamily (MFS) profile domain-containing protein</fullName>
    </recommendedName>
</protein>
<dbReference type="InParanoid" id="H3GKB9"/>
<dbReference type="EnsemblProtists" id="Phyra76688">
    <property type="protein sequence ID" value="Phyra76688"/>
    <property type="gene ID" value="Phyra76688"/>
</dbReference>
<feature type="transmembrane region" description="Helical" evidence="5">
    <location>
        <begin position="6"/>
        <end position="33"/>
    </location>
</feature>
<dbReference type="Proteomes" id="UP000005238">
    <property type="component" value="Unassembled WGS sequence"/>
</dbReference>
<dbReference type="AlphaFoldDB" id="H3GKB9"/>
<dbReference type="eggNOG" id="KOG0252">
    <property type="taxonomic scope" value="Eukaryota"/>
</dbReference>
<keyword evidence="3 5" id="KW-1133">Transmembrane helix</keyword>
<dbReference type="SUPFAM" id="SSF103473">
    <property type="entry name" value="MFS general substrate transporter"/>
    <property type="match status" value="1"/>
</dbReference>
<sequence>MIATRALLIVGGILCTAAYGGLPSGTLWFLVVARMILGVSIGREYPLAASSSAEDASSSADRNKRVAMTFSLQGVGQVFTAITGNLLVQALADGEARENSDSRLETV</sequence>
<evidence type="ECO:0000256" key="3">
    <source>
        <dbReference type="ARBA" id="ARBA00022989"/>
    </source>
</evidence>
<dbReference type="Pfam" id="PF00083">
    <property type="entry name" value="Sugar_tr"/>
    <property type="match status" value="1"/>
</dbReference>